<dbReference type="OrthoDB" id="9807502at2"/>
<dbReference type="AlphaFoldDB" id="A0A1M5DSE1"/>
<dbReference type="STRING" id="2017.SAMN05444320_104588"/>
<keyword evidence="2 3" id="KW-0378">Hydrolase</keyword>
<dbReference type="UniPathway" id="UPA00254">
    <property type="reaction ID" value="UER00364"/>
</dbReference>
<evidence type="ECO:0000256" key="3">
    <source>
        <dbReference type="HAMAP-Rule" id="MF_00242"/>
    </source>
</evidence>
<dbReference type="PANTHER" id="PTHR47271:SF2">
    <property type="entry name" value="ARGININE DEIMINASE"/>
    <property type="match status" value="1"/>
</dbReference>
<dbReference type="Gene3D" id="3.75.10.10">
    <property type="entry name" value="L-arginine/glycine Amidinotransferase, Chain A"/>
    <property type="match status" value="1"/>
</dbReference>
<reference evidence="5 6" key="1">
    <citation type="submission" date="2016-11" db="EMBL/GenBank/DDBJ databases">
        <authorList>
            <person name="Jaros S."/>
            <person name="Januszkiewicz K."/>
            <person name="Wedrychowicz H."/>
        </authorList>
    </citation>
    <scope>NUCLEOTIDE SEQUENCE [LARGE SCALE GENOMIC DNA]</scope>
    <source>
        <strain evidence="5 6">DSM 44523</strain>
    </source>
</reference>
<sequence>MKPTTADNDGGAAPRSTVDNEVGRLRRVILHRPGLELLRLTPSNKDGLLFDDVLWTRRARQEHDVFTDTLRERGVLVHLFGDLLAETLKQDEAREWVFDRVFSSRGVGPALREACAAMDPVSLVDTLVGGITRRELGVPDGSSLQAASTGPDEFLLPPLPNHLFTRDPSCWLLGGVTLNPMAKPARRRESTHVEAVYRFHPLFAASDAPRWLTPDNGAPSLEGGDVHVLGQGVVMVGLSERTTAEAVELLAERLFDSGAARAVIAVRLPRTRAFMHLDTVMTMVDTDAFAVYPGLGRLRSFTLRPSRGAGAARPEVRENDDLFAAVGAWLGLGGVRVLQAEQDVRAAEREQWDDGNNVLAIAPGVVVAYERNVTTNTMLRRHGIEVITIPSGELGRGRGGPRCMSCPVHRDSL</sequence>
<dbReference type="HAMAP" id="MF_00242">
    <property type="entry name" value="Arg_deiminase"/>
    <property type="match status" value="1"/>
</dbReference>
<dbReference type="EC" id="3.5.3.6" evidence="3"/>
<dbReference type="RefSeq" id="WP_073483715.1">
    <property type="nucleotide sequence ID" value="NZ_FQVN01000004.1"/>
</dbReference>
<dbReference type="GO" id="GO:0005737">
    <property type="term" value="C:cytoplasm"/>
    <property type="evidence" value="ECO:0007669"/>
    <property type="project" value="UniProtKB-SubCell"/>
</dbReference>
<evidence type="ECO:0000256" key="4">
    <source>
        <dbReference type="PIRSR" id="PIRSR006356-1"/>
    </source>
</evidence>
<comment type="subcellular location">
    <subcellularLocation>
        <location evidence="3">Cytoplasm</location>
    </subcellularLocation>
</comment>
<comment type="similarity">
    <text evidence="1 3">Belongs to the arginine deiminase family.</text>
</comment>
<comment type="catalytic activity">
    <reaction evidence="3">
        <text>L-arginine + H2O = L-citrulline + NH4(+)</text>
        <dbReference type="Rhea" id="RHEA:19597"/>
        <dbReference type="ChEBI" id="CHEBI:15377"/>
        <dbReference type="ChEBI" id="CHEBI:28938"/>
        <dbReference type="ChEBI" id="CHEBI:32682"/>
        <dbReference type="ChEBI" id="CHEBI:57743"/>
        <dbReference type="EC" id="3.5.3.6"/>
    </reaction>
</comment>
<dbReference type="EMBL" id="FQVN01000004">
    <property type="protein sequence ID" value="SHF69948.1"/>
    <property type="molecule type" value="Genomic_DNA"/>
</dbReference>
<keyword evidence="3" id="KW-0963">Cytoplasm</keyword>
<dbReference type="Pfam" id="PF02274">
    <property type="entry name" value="ADI"/>
    <property type="match status" value="1"/>
</dbReference>
<keyword evidence="6" id="KW-1185">Reference proteome</keyword>
<name>A0A1M5DSE1_STRHI</name>
<dbReference type="Gene3D" id="1.10.3930.10">
    <property type="entry name" value="Arginine deiminase"/>
    <property type="match status" value="1"/>
</dbReference>
<dbReference type="SUPFAM" id="SSF55909">
    <property type="entry name" value="Pentein"/>
    <property type="match status" value="1"/>
</dbReference>
<organism evidence="5 6">
    <name type="scientific">Streptoalloteichus hindustanus</name>
    <dbReference type="NCBI Taxonomy" id="2017"/>
    <lineage>
        <taxon>Bacteria</taxon>
        <taxon>Bacillati</taxon>
        <taxon>Actinomycetota</taxon>
        <taxon>Actinomycetes</taxon>
        <taxon>Pseudonocardiales</taxon>
        <taxon>Pseudonocardiaceae</taxon>
        <taxon>Streptoalloteichus</taxon>
    </lineage>
</organism>
<evidence type="ECO:0000313" key="5">
    <source>
        <dbReference type="EMBL" id="SHF69948.1"/>
    </source>
</evidence>
<dbReference type="Proteomes" id="UP000184501">
    <property type="component" value="Unassembled WGS sequence"/>
</dbReference>
<gene>
    <name evidence="3" type="primary">arcA</name>
    <name evidence="5" type="ORF">SAMN05444320_104588</name>
</gene>
<feature type="active site" description="Amidino-cysteine intermediate" evidence="3 4">
    <location>
        <position position="403"/>
    </location>
</feature>
<dbReference type="PIRSF" id="PIRSF006356">
    <property type="entry name" value="Arg_deiminase"/>
    <property type="match status" value="1"/>
</dbReference>
<proteinExistence type="inferred from homology"/>
<evidence type="ECO:0000256" key="2">
    <source>
        <dbReference type="ARBA" id="ARBA00022801"/>
    </source>
</evidence>
<keyword evidence="3" id="KW-0056">Arginine metabolism</keyword>
<dbReference type="GO" id="GO:0019546">
    <property type="term" value="P:L-arginine deiminase pathway"/>
    <property type="evidence" value="ECO:0007669"/>
    <property type="project" value="TreeGrafter"/>
</dbReference>
<comment type="pathway">
    <text evidence="3">Amino-acid degradation; L-arginine degradation via ADI pathway; carbamoyl phosphate from L-arginine: step 1/2.</text>
</comment>
<dbReference type="PANTHER" id="PTHR47271">
    <property type="entry name" value="ARGININE DEIMINASE"/>
    <property type="match status" value="1"/>
</dbReference>
<evidence type="ECO:0000313" key="6">
    <source>
        <dbReference type="Proteomes" id="UP000184501"/>
    </source>
</evidence>
<accession>A0A1M5DSE1</accession>
<evidence type="ECO:0000256" key="1">
    <source>
        <dbReference type="ARBA" id="ARBA00010206"/>
    </source>
</evidence>
<dbReference type="PRINTS" id="PR01466">
    <property type="entry name" value="ARGDEIMINASE"/>
</dbReference>
<dbReference type="GO" id="GO:0016990">
    <property type="term" value="F:arginine deiminase activity"/>
    <property type="evidence" value="ECO:0007669"/>
    <property type="project" value="UniProtKB-UniRule"/>
</dbReference>
<dbReference type="NCBIfam" id="NF002381">
    <property type="entry name" value="PRK01388.1"/>
    <property type="match status" value="1"/>
</dbReference>
<protein>
    <recommendedName>
        <fullName evidence="3">Arginine deiminase</fullName>
        <shortName evidence="3">ADI</shortName>
        <ecNumber evidence="3">3.5.3.6</ecNumber>
    </recommendedName>
    <alternativeName>
        <fullName evidence="3">Arginine dihydrolase</fullName>
        <shortName evidence="3">AD</shortName>
    </alternativeName>
</protein>
<dbReference type="InterPro" id="IPR003876">
    <property type="entry name" value="Arg_deiminase"/>
</dbReference>